<dbReference type="AlphaFoldDB" id="A0A0P0N5Q6"/>
<protein>
    <submittedName>
        <fullName evidence="11">Carbohydrate ABC transporter membrane protein 2, CUT1 family</fullName>
    </submittedName>
    <submittedName>
        <fullName evidence="12">Sugar transporter</fullName>
    </submittedName>
</protein>
<feature type="transmembrane region" description="Helical" evidence="9">
    <location>
        <begin position="33"/>
        <end position="55"/>
    </location>
</feature>
<evidence type="ECO:0000313" key="12">
    <source>
        <dbReference type="EMBL" id="OWJ54956.1"/>
    </source>
</evidence>
<evidence type="ECO:0000256" key="8">
    <source>
        <dbReference type="ARBA" id="ARBA00023136"/>
    </source>
</evidence>
<accession>A0A0P0N5Q6</accession>
<dbReference type="EMBL" id="NCQP01000002">
    <property type="protein sequence ID" value="OWJ54956.1"/>
    <property type="molecule type" value="Genomic_DNA"/>
</dbReference>
<organism evidence="11 13">
    <name type="scientific">Pyrodictium delaneyi</name>
    <dbReference type="NCBI Taxonomy" id="1273541"/>
    <lineage>
        <taxon>Archaea</taxon>
        <taxon>Thermoproteota</taxon>
        <taxon>Thermoprotei</taxon>
        <taxon>Desulfurococcales</taxon>
        <taxon>Pyrodictiaceae</taxon>
        <taxon>Pyrodictium</taxon>
    </lineage>
</organism>
<dbReference type="Pfam" id="PF00528">
    <property type="entry name" value="BPD_transp_1"/>
    <property type="match status" value="1"/>
</dbReference>
<keyword evidence="14" id="KW-1185">Reference proteome</keyword>
<evidence type="ECO:0000313" key="11">
    <source>
        <dbReference type="EMBL" id="ALL01830.1"/>
    </source>
</evidence>
<dbReference type="Proteomes" id="UP000058613">
    <property type="component" value="Chromosome"/>
</dbReference>
<comment type="similarity">
    <text evidence="2">Belongs to the binding-protein-dependent transport system permease family. MalFG subfamily.</text>
</comment>
<dbReference type="KEGG" id="pdl:Pyrde_1787"/>
<dbReference type="EMBL" id="CP013011">
    <property type="protein sequence ID" value="ALL01830.1"/>
    <property type="molecule type" value="Genomic_DNA"/>
</dbReference>
<dbReference type="OrthoDB" id="45815at2157"/>
<evidence type="ECO:0000256" key="6">
    <source>
        <dbReference type="ARBA" id="ARBA00022692"/>
    </source>
</evidence>
<proteinExistence type="inferred from homology"/>
<evidence type="ECO:0000256" key="9">
    <source>
        <dbReference type="RuleBase" id="RU363032"/>
    </source>
</evidence>
<keyword evidence="6 9" id="KW-0812">Transmembrane</keyword>
<keyword evidence="5 12" id="KW-0762">Sugar transport</keyword>
<dbReference type="Gene3D" id="1.10.3720.10">
    <property type="entry name" value="MetI-like"/>
    <property type="match status" value="1"/>
</dbReference>
<feature type="transmembrane region" description="Helical" evidence="9">
    <location>
        <begin position="104"/>
        <end position="129"/>
    </location>
</feature>
<evidence type="ECO:0000256" key="4">
    <source>
        <dbReference type="ARBA" id="ARBA00022475"/>
    </source>
</evidence>
<feature type="transmembrane region" description="Helical" evidence="9">
    <location>
        <begin position="282"/>
        <end position="304"/>
    </location>
</feature>
<evidence type="ECO:0000259" key="10">
    <source>
        <dbReference type="PROSITE" id="PS50928"/>
    </source>
</evidence>
<dbReference type="PANTHER" id="PTHR32243:SF50">
    <property type="entry name" value="MALTOSE_MALTODEXTRIN TRANSPORT SYSTEM PERMEASE PROTEIN MALG"/>
    <property type="match status" value="1"/>
</dbReference>
<feature type="domain" description="ABC transmembrane type-1" evidence="10">
    <location>
        <begin position="105"/>
        <end position="305"/>
    </location>
</feature>
<evidence type="ECO:0000256" key="5">
    <source>
        <dbReference type="ARBA" id="ARBA00022597"/>
    </source>
</evidence>
<evidence type="ECO:0000256" key="1">
    <source>
        <dbReference type="ARBA" id="ARBA00004651"/>
    </source>
</evidence>
<dbReference type="InterPro" id="IPR000515">
    <property type="entry name" value="MetI-like"/>
</dbReference>
<dbReference type="GO" id="GO:0042956">
    <property type="term" value="P:maltodextrin transmembrane transport"/>
    <property type="evidence" value="ECO:0007669"/>
    <property type="project" value="TreeGrafter"/>
</dbReference>
<feature type="transmembrane region" description="Helical" evidence="9">
    <location>
        <begin position="141"/>
        <end position="166"/>
    </location>
</feature>
<gene>
    <name evidence="12" type="ORF">Pdsh_04480</name>
    <name evidence="11" type="ORF">Pyrde_1787</name>
</gene>
<name>A0A0P0N5Q6_9CREN</name>
<dbReference type="Proteomes" id="UP000196694">
    <property type="component" value="Unassembled WGS sequence"/>
</dbReference>
<keyword evidence="4" id="KW-1003">Cell membrane</keyword>
<evidence type="ECO:0000256" key="2">
    <source>
        <dbReference type="ARBA" id="ARBA00009047"/>
    </source>
</evidence>
<dbReference type="CDD" id="cd06261">
    <property type="entry name" value="TM_PBP2"/>
    <property type="match status" value="1"/>
</dbReference>
<keyword evidence="7 9" id="KW-1133">Transmembrane helix</keyword>
<keyword evidence="3 9" id="KW-0813">Transport</keyword>
<evidence type="ECO:0000313" key="13">
    <source>
        <dbReference type="Proteomes" id="UP000058613"/>
    </source>
</evidence>
<sequence length="319" mass="35653">MVLSLLGLRRRKRDGDEEYLAVQDVETLPRRRLTLVLGLAVGLATVPLVMLYVLLVLSSFADQMLSGPDIFTARYSLENWRLLFEGRLEPAAGRLYTTRDLAMIVANTLLVAAGVTVVVIVTSVMAGYAFSRMRFWGRRRLMEFIILLHAFPGVALIIAVYAIYVWSLGLVPREAITGYRFLYTILARAALEIPMSIWLMKGFFDRIPWEVEWSAMIDGASRLRVWWQIVLPQVKPGIAALAIFAFLAGWEDLIYVHVFLYTGGIKTLATFIEEVVGNIETAYLPIAAAAGTLYLLPTIIFFVATQRLLLQAMSGGVKG</sequence>
<reference evidence="12 14" key="2">
    <citation type="submission" date="2017-05" db="EMBL/GenBank/DDBJ databases">
        <title>The draft genome of the hyperthermophilic archaeon 'Pyrodictium delaneyi strain Hulk', an iron and nitrate reducer, reveals the capacity for sulfate reduction.</title>
        <authorList>
            <person name="Demey L.M."/>
            <person name="Miller C."/>
            <person name="Manzella M."/>
            <person name="Reguera G."/>
            <person name="Kashefi K."/>
        </authorList>
    </citation>
    <scope>NUCLEOTIDE SEQUENCE [LARGE SCALE GENOMIC DNA]</scope>
    <source>
        <strain evidence="12 14">Hulk</strain>
    </source>
</reference>
<dbReference type="STRING" id="1273541.Pyrde_1787"/>
<dbReference type="GeneID" id="26100126"/>
<dbReference type="PROSITE" id="PS50928">
    <property type="entry name" value="ABC_TM1"/>
    <property type="match status" value="1"/>
</dbReference>
<dbReference type="InterPro" id="IPR035906">
    <property type="entry name" value="MetI-like_sf"/>
</dbReference>
<dbReference type="PANTHER" id="PTHR32243">
    <property type="entry name" value="MALTOSE TRANSPORT SYSTEM PERMEASE-RELATED"/>
    <property type="match status" value="1"/>
</dbReference>
<reference evidence="11 13" key="1">
    <citation type="submission" date="2015-10" db="EMBL/GenBank/DDBJ databases">
        <title>Complete genome sequence of hyperthermophilic archaeon Pyrodictium delaneyi Su06.</title>
        <authorList>
            <person name="Jung J.-H."/>
            <person name="Lin J."/>
            <person name="Holden J.F."/>
            <person name="Park C.-S."/>
        </authorList>
    </citation>
    <scope>NUCLEOTIDE SEQUENCE [LARGE SCALE GENOMIC DNA]</scope>
    <source>
        <strain evidence="11 13">Su06</strain>
    </source>
</reference>
<evidence type="ECO:0000256" key="7">
    <source>
        <dbReference type="ARBA" id="ARBA00022989"/>
    </source>
</evidence>
<dbReference type="GO" id="GO:0005886">
    <property type="term" value="C:plasma membrane"/>
    <property type="evidence" value="ECO:0007669"/>
    <property type="project" value="UniProtKB-SubCell"/>
</dbReference>
<keyword evidence="8 9" id="KW-0472">Membrane</keyword>
<dbReference type="GO" id="GO:0015423">
    <property type="term" value="F:ABC-type maltose transporter activity"/>
    <property type="evidence" value="ECO:0007669"/>
    <property type="project" value="TreeGrafter"/>
</dbReference>
<evidence type="ECO:0000313" key="14">
    <source>
        <dbReference type="Proteomes" id="UP000196694"/>
    </source>
</evidence>
<comment type="subcellular location">
    <subcellularLocation>
        <location evidence="1 9">Cell membrane</location>
        <topology evidence="1 9">Multi-pass membrane protein</topology>
    </subcellularLocation>
</comment>
<dbReference type="InterPro" id="IPR050901">
    <property type="entry name" value="BP-dep_ABC_trans_perm"/>
</dbReference>
<dbReference type="RefSeq" id="WP_082419600.1">
    <property type="nucleotide sequence ID" value="NZ_CP013011.1"/>
</dbReference>
<evidence type="ECO:0000256" key="3">
    <source>
        <dbReference type="ARBA" id="ARBA00022448"/>
    </source>
</evidence>
<dbReference type="SUPFAM" id="SSF161098">
    <property type="entry name" value="MetI-like"/>
    <property type="match status" value="1"/>
</dbReference>